<keyword evidence="2" id="KW-1185">Reference proteome</keyword>
<proteinExistence type="predicted"/>
<sequence>MARASRLKSLIHHSLVRGSWTTVTKSKHESGLLSSPLTPVAKGHATPLRLSLRCNLLAFFNSSTILVT</sequence>
<organism evidence="1 2">
    <name type="scientific">Argiope bruennichi</name>
    <name type="common">Wasp spider</name>
    <name type="synonym">Aranea bruennichi</name>
    <dbReference type="NCBI Taxonomy" id="94029"/>
    <lineage>
        <taxon>Eukaryota</taxon>
        <taxon>Metazoa</taxon>
        <taxon>Ecdysozoa</taxon>
        <taxon>Arthropoda</taxon>
        <taxon>Chelicerata</taxon>
        <taxon>Arachnida</taxon>
        <taxon>Araneae</taxon>
        <taxon>Araneomorphae</taxon>
        <taxon>Entelegynae</taxon>
        <taxon>Araneoidea</taxon>
        <taxon>Araneidae</taxon>
        <taxon>Argiope</taxon>
    </lineage>
</organism>
<protein>
    <submittedName>
        <fullName evidence="1">Uncharacterized protein</fullName>
    </submittedName>
</protein>
<dbReference type="EMBL" id="JABXBU010002230">
    <property type="protein sequence ID" value="KAF8766390.1"/>
    <property type="molecule type" value="Genomic_DNA"/>
</dbReference>
<comment type="caution">
    <text evidence="1">The sequence shown here is derived from an EMBL/GenBank/DDBJ whole genome shotgun (WGS) entry which is preliminary data.</text>
</comment>
<dbReference type="Proteomes" id="UP000807504">
    <property type="component" value="Unassembled WGS sequence"/>
</dbReference>
<evidence type="ECO:0000313" key="1">
    <source>
        <dbReference type="EMBL" id="KAF8766390.1"/>
    </source>
</evidence>
<reference evidence="1" key="2">
    <citation type="submission" date="2020-06" db="EMBL/GenBank/DDBJ databases">
        <authorList>
            <person name="Sheffer M."/>
        </authorList>
    </citation>
    <scope>NUCLEOTIDE SEQUENCE</scope>
</reference>
<name>A0A8T0E4Y7_ARGBR</name>
<accession>A0A8T0E4Y7</accession>
<dbReference type="AlphaFoldDB" id="A0A8T0E4Y7"/>
<gene>
    <name evidence="1" type="ORF">HNY73_019455</name>
</gene>
<reference evidence="1" key="1">
    <citation type="journal article" date="2020" name="bioRxiv">
        <title>Chromosome-level reference genome of the European wasp spider Argiope bruennichi: a resource for studies on range expansion and evolutionary adaptation.</title>
        <authorList>
            <person name="Sheffer M.M."/>
            <person name="Hoppe A."/>
            <person name="Krehenwinkel H."/>
            <person name="Uhl G."/>
            <person name="Kuss A.W."/>
            <person name="Jensen L."/>
            <person name="Jensen C."/>
            <person name="Gillespie R.G."/>
            <person name="Hoff K.J."/>
            <person name="Prost S."/>
        </authorList>
    </citation>
    <scope>NUCLEOTIDE SEQUENCE</scope>
</reference>
<evidence type="ECO:0000313" key="2">
    <source>
        <dbReference type="Proteomes" id="UP000807504"/>
    </source>
</evidence>